<reference evidence="2 3" key="1">
    <citation type="journal article" date="2013" name="Front. Plant Sci.">
        <title>The Reference Genome of the Halophytic Plant Eutrema salsugineum.</title>
        <authorList>
            <person name="Yang R."/>
            <person name="Jarvis D.E."/>
            <person name="Chen H."/>
            <person name="Beilstein M.A."/>
            <person name="Grimwood J."/>
            <person name="Jenkins J."/>
            <person name="Shu S."/>
            <person name="Prochnik S."/>
            <person name="Xin M."/>
            <person name="Ma C."/>
            <person name="Schmutz J."/>
            <person name="Wing R.A."/>
            <person name="Mitchell-Olds T."/>
            <person name="Schumaker K.S."/>
            <person name="Wang X."/>
        </authorList>
    </citation>
    <scope>NUCLEOTIDE SEQUENCE [LARGE SCALE GENOMIC DNA]</scope>
</reference>
<dbReference type="AlphaFoldDB" id="V4MQY7"/>
<dbReference type="KEGG" id="eus:EUTSA_v10026731mg"/>
<name>V4MQY7_EUTSA</name>
<protein>
    <submittedName>
        <fullName evidence="2">Uncharacterized protein</fullName>
    </submittedName>
</protein>
<evidence type="ECO:0000256" key="1">
    <source>
        <dbReference type="SAM" id="Phobius"/>
    </source>
</evidence>
<keyword evidence="1" id="KW-1133">Transmembrane helix</keyword>
<evidence type="ECO:0000313" key="2">
    <source>
        <dbReference type="EMBL" id="ESQ55558.1"/>
    </source>
</evidence>
<keyword evidence="1" id="KW-0472">Membrane</keyword>
<feature type="transmembrane region" description="Helical" evidence="1">
    <location>
        <begin position="38"/>
        <end position="60"/>
    </location>
</feature>
<evidence type="ECO:0000313" key="3">
    <source>
        <dbReference type="Proteomes" id="UP000030689"/>
    </source>
</evidence>
<sequence length="70" mass="7974">MVEDPNEILQYGGDRVSFVTRWILNSIGLLMGFNILNAYLMLFSLFPLPAILFCQISLFVKCEKSKSLTN</sequence>
<dbReference type="EMBL" id="KI517384">
    <property type="protein sequence ID" value="ESQ55558.1"/>
    <property type="molecule type" value="Genomic_DNA"/>
</dbReference>
<keyword evidence="3" id="KW-1185">Reference proteome</keyword>
<accession>V4MQY7</accession>
<dbReference type="Proteomes" id="UP000030689">
    <property type="component" value="Unassembled WGS sequence"/>
</dbReference>
<proteinExistence type="predicted"/>
<organism evidence="2 3">
    <name type="scientific">Eutrema salsugineum</name>
    <name type="common">Saltwater cress</name>
    <name type="synonym">Sisymbrium salsugineum</name>
    <dbReference type="NCBI Taxonomy" id="72664"/>
    <lineage>
        <taxon>Eukaryota</taxon>
        <taxon>Viridiplantae</taxon>
        <taxon>Streptophyta</taxon>
        <taxon>Embryophyta</taxon>
        <taxon>Tracheophyta</taxon>
        <taxon>Spermatophyta</taxon>
        <taxon>Magnoliopsida</taxon>
        <taxon>eudicotyledons</taxon>
        <taxon>Gunneridae</taxon>
        <taxon>Pentapetalae</taxon>
        <taxon>rosids</taxon>
        <taxon>malvids</taxon>
        <taxon>Brassicales</taxon>
        <taxon>Brassicaceae</taxon>
        <taxon>Eutremeae</taxon>
        <taxon>Eutrema</taxon>
    </lineage>
</organism>
<keyword evidence="1" id="KW-0812">Transmembrane</keyword>
<dbReference type="Gramene" id="ESQ55558">
    <property type="protein sequence ID" value="ESQ55558"/>
    <property type="gene ID" value="EUTSA_v10026731mg"/>
</dbReference>
<gene>
    <name evidence="2" type="ORF">EUTSA_v10026731mg</name>
</gene>